<evidence type="ECO:0000256" key="10">
    <source>
        <dbReference type="ARBA" id="ARBA00023242"/>
    </source>
</evidence>
<evidence type="ECO:0000256" key="8">
    <source>
        <dbReference type="ARBA" id="ARBA00022842"/>
    </source>
</evidence>
<dbReference type="InterPro" id="IPR051547">
    <property type="entry name" value="TDP2-like"/>
</dbReference>
<keyword evidence="9" id="KW-0234">DNA repair</keyword>
<evidence type="ECO:0000256" key="6">
    <source>
        <dbReference type="ARBA" id="ARBA00022763"/>
    </source>
</evidence>
<organism evidence="13 14">
    <name type="scientific">Diaporthe australafricana</name>
    <dbReference type="NCBI Taxonomy" id="127596"/>
    <lineage>
        <taxon>Eukaryota</taxon>
        <taxon>Fungi</taxon>
        <taxon>Dikarya</taxon>
        <taxon>Ascomycota</taxon>
        <taxon>Pezizomycotina</taxon>
        <taxon>Sordariomycetes</taxon>
        <taxon>Sordariomycetidae</taxon>
        <taxon>Diaporthales</taxon>
        <taxon>Diaporthaceae</taxon>
        <taxon>Diaporthe</taxon>
    </lineage>
</organism>
<dbReference type="InterPro" id="IPR036691">
    <property type="entry name" value="Endo/exonu/phosph_ase_sf"/>
</dbReference>
<keyword evidence="4" id="KW-0540">Nuclease</keyword>
<reference evidence="13 14" key="1">
    <citation type="journal article" date="2024" name="IMA Fungus">
        <title>IMA Genome - F19 : A genome assembly and annotation guide to empower mycologists, including annotated draft genome sequences of Ceratocystis pirilliformis, Diaporthe australafricana, Fusarium ophioides, Paecilomyces lecythidis, and Sporothrix stenoceras.</title>
        <authorList>
            <person name="Aylward J."/>
            <person name="Wilson A.M."/>
            <person name="Visagie C.M."/>
            <person name="Spraker J."/>
            <person name="Barnes I."/>
            <person name="Buitendag C."/>
            <person name="Ceriani C."/>
            <person name="Del Mar Angel L."/>
            <person name="du Plessis D."/>
            <person name="Fuchs T."/>
            <person name="Gasser K."/>
            <person name="Kramer D."/>
            <person name="Li W."/>
            <person name="Munsamy K."/>
            <person name="Piso A."/>
            <person name="Price J.L."/>
            <person name="Sonnekus B."/>
            <person name="Thomas C."/>
            <person name="van der Nest A."/>
            <person name="van Dijk A."/>
            <person name="van Heerden A."/>
            <person name="van Vuuren N."/>
            <person name="Yilmaz N."/>
            <person name="Duong T.A."/>
            <person name="van der Merwe N.A."/>
            <person name="Wingfield M.J."/>
            <person name="Wingfield B.D."/>
        </authorList>
    </citation>
    <scope>NUCLEOTIDE SEQUENCE [LARGE SCALE GENOMIC DNA]</scope>
    <source>
        <strain evidence="13 14">CMW 18300</strain>
    </source>
</reference>
<feature type="compositionally biased region" description="Low complexity" evidence="11">
    <location>
        <begin position="62"/>
        <end position="79"/>
    </location>
</feature>
<feature type="region of interest" description="Disordered" evidence="11">
    <location>
        <begin position="1"/>
        <end position="27"/>
    </location>
</feature>
<evidence type="ECO:0000313" key="14">
    <source>
        <dbReference type="Proteomes" id="UP001583177"/>
    </source>
</evidence>
<feature type="domain" description="Endonuclease/exonuclease/phosphatase" evidence="12">
    <location>
        <begin position="89"/>
        <end position="326"/>
    </location>
</feature>
<evidence type="ECO:0000256" key="11">
    <source>
        <dbReference type="SAM" id="MobiDB-lite"/>
    </source>
</evidence>
<comment type="caution">
    <text evidence="13">The sequence shown here is derived from an EMBL/GenBank/DDBJ whole genome shotgun (WGS) entry which is preliminary data.</text>
</comment>
<keyword evidence="8" id="KW-0460">Magnesium</keyword>
<dbReference type="EMBL" id="JAWRVE010000168">
    <property type="protein sequence ID" value="KAL1851733.1"/>
    <property type="molecule type" value="Genomic_DNA"/>
</dbReference>
<evidence type="ECO:0000256" key="9">
    <source>
        <dbReference type="ARBA" id="ARBA00023204"/>
    </source>
</evidence>
<keyword evidence="14" id="KW-1185">Reference proteome</keyword>
<dbReference type="Gene3D" id="3.60.10.10">
    <property type="entry name" value="Endonuclease/exonuclease/phosphatase"/>
    <property type="match status" value="1"/>
</dbReference>
<dbReference type="SUPFAM" id="SSF56219">
    <property type="entry name" value="DNase I-like"/>
    <property type="match status" value="1"/>
</dbReference>
<dbReference type="InterPro" id="IPR005135">
    <property type="entry name" value="Endo/exonuclease/phosphatase"/>
</dbReference>
<evidence type="ECO:0000313" key="13">
    <source>
        <dbReference type="EMBL" id="KAL1851733.1"/>
    </source>
</evidence>
<accession>A0ABR3W2T7</accession>
<proteinExistence type="predicted"/>
<dbReference type="Pfam" id="PF03372">
    <property type="entry name" value="Exo_endo_phos"/>
    <property type="match status" value="1"/>
</dbReference>
<evidence type="ECO:0000256" key="5">
    <source>
        <dbReference type="ARBA" id="ARBA00022723"/>
    </source>
</evidence>
<feature type="compositionally biased region" description="Polar residues" evidence="11">
    <location>
        <begin position="48"/>
        <end position="59"/>
    </location>
</feature>
<name>A0ABR3W2T7_9PEZI</name>
<dbReference type="Proteomes" id="UP001583177">
    <property type="component" value="Unassembled WGS sequence"/>
</dbReference>
<evidence type="ECO:0000256" key="4">
    <source>
        <dbReference type="ARBA" id="ARBA00022722"/>
    </source>
</evidence>
<comment type="cofactor">
    <cofactor evidence="1">
        <name>Mn(2+)</name>
        <dbReference type="ChEBI" id="CHEBI:29035"/>
    </cofactor>
</comment>
<comment type="subcellular location">
    <subcellularLocation>
        <location evidence="3">Nucleus</location>
        <location evidence="3">PML body</location>
    </subcellularLocation>
</comment>
<keyword evidence="10" id="KW-0539">Nucleus</keyword>
<keyword evidence="6" id="KW-0227">DNA damage</keyword>
<protein>
    <recommendedName>
        <fullName evidence="12">Endonuclease/exonuclease/phosphatase domain-containing protein</fullName>
    </recommendedName>
</protein>
<keyword evidence="7" id="KW-0378">Hydrolase</keyword>
<evidence type="ECO:0000256" key="7">
    <source>
        <dbReference type="ARBA" id="ARBA00022801"/>
    </source>
</evidence>
<evidence type="ECO:0000256" key="1">
    <source>
        <dbReference type="ARBA" id="ARBA00001936"/>
    </source>
</evidence>
<evidence type="ECO:0000256" key="2">
    <source>
        <dbReference type="ARBA" id="ARBA00001946"/>
    </source>
</evidence>
<keyword evidence="5" id="KW-0479">Metal-binding</keyword>
<dbReference type="PANTHER" id="PTHR15822:SF4">
    <property type="entry name" value="TYROSYL-DNA PHOSPHODIESTERASE 2"/>
    <property type="match status" value="1"/>
</dbReference>
<dbReference type="PANTHER" id="PTHR15822">
    <property type="entry name" value="TRAF AND TNF RECEPTOR-ASSOCIATED PROTEIN"/>
    <property type="match status" value="1"/>
</dbReference>
<gene>
    <name evidence="13" type="ORF">Daus18300_012418</name>
</gene>
<sequence>MSRRFLKNLLPSKPKPPEISEPTMSSSLVARLTQKQLEEYTPKPQPYFSFSGSKWQHATTRPPAAQEAPPPSADESSAAGARISNLRLLTWNIDFMAPFPQARMAAALAHLRALVEGTPASTAVVVCLQELRQDMPINFDRLEKSFDPQIADDLRQIASAAWVQDRFLVSDLTTEHWRCGYNSVTLVDRRLGIASVARLPFVSEYNREALLVDIAVKPSGGQAGAEAENGHQAILRVCNVHLDSLAGKPPMRPIQWKACAKYLQNEAEGAVSGILAGDCNSNQDYDLTLAEENRFKDAYLEMGGEDDDPEGHTWGPQSMKTRFPHKRMDKVCFWQQDRSEGQPLLELKSLEKIGVGVKVEDESVSERLAEEGWTDFVTDHYGLMAEFEVGEAWTLGVA</sequence>
<evidence type="ECO:0000256" key="3">
    <source>
        <dbReference type="ARBA" id="ARBA00004322"/>
    </source>
</evidence>
<comment type="cofactor">
    <cofactor evidence="2">
        <name>Mg(2+)</name>
        <dbReference type="ChEBI" id="CHEBI:18420"/>
    </cofactor>
</comment>
<evidence type="ECO:0000259" key="12">
    <source>
        <dbReference type="Pfam" id="PF03372"/>
    </source>
</evidence>
<feature type="region of interest" description="Disordered" evidence="11">
    <location>
        <begin position="42"/>
        <end position="79"/>
    </location>
</feature>